<reference evidence="9 10" key="1">
    <citation type="journal article" date="2019" name="Int. J. Syst. Evol. Microbiol.">
        <title>The Global Catalogue of Microorganisms (GCM) 10K type strain sequencing project: providing services to taxonomists for standard genome sequencing and annotation.</title>
        <authorList>
            <consortium name="The Broad Institute Genomics Platform"/>
            <consortium name="The Broad Institute Genome Sequencing Center for Infectious Disease"/>
            <person name="Wu L."/>
            <person name="Ma J."/>
        </authorList>
    </citation>
    <scope>NUCLEOTIDE SEQUENCE [LARGE SCALE GENOMIC DNA]</scope>
    <source>
        <strain evidence="9 10">CGMCC 1.12554</strain>
    </source>
</reference>
<keyword evidence="2 7" id="KW-0813">Transport</keyword>
<evidence type="ECO:0000256" key="6">
    <source>
        <dbReference type="ARBA" id="ARBA00023136"/>
    </source>
</evidence>
<feature type="transmembrane region" description="Helical" evidence="7">
    <location>
        <begin position="254"/>
        <end position="275"/>
    </location>
</feature>
<evidence type="ECO:0000256" key="3">
    <source>
        <dbReference type="ARBA" id="ARBA00022475"/>
    </source>
</evidence>
<feature type="transmembrane region" description="Helical" evidence="7">
    <location>
        <begin position="12"/>
        <end position="32"/>
    </location>
</feature>
<keyword evidence="10" id="KW-1185">Reference proteome</keyword>
<dbReference type="InterPro" id="IPR035906">
    <property type="entry name" value="MetI-like_sf"/>
</dbReference>
<feature type="domain" description="ABC transmembrane type-1" evidence="8">
    <location>
        <begin position="102"/>
        <end position="312"/>
    </location>
</feature>
<dbReference type="PANTHER" id="PTHR30465">
    <property type="entry name" value="INNER MEMBRANE ABC TRANSPORTER"/>
    <property type="match status" value="1"/>
</dbReference>
<feature type="transmembrane region" description="Helical" evidence="7">
    <location>
        <begin position="185"/>
        <end position="204"/>
    </location>
</feature>
<comment type="subcellular location">
    <subcellularLocation>
        <location evidence="1 7">Cell membrane</location>
        <topology evidence="1 7">Multi-pass membrane protein</topology>
    </subcellularLocation>
</comment>
<proteinExistence type="inferred from homology"/>
<name>A0ABD6AL97_9EURY</name>
<evidence type="ECO:0000256" key="1">
    <source>
        <dbReference type="ARBA" id="ARBA00004651"/>
    </source>
</evidence>
<evidence type="ECO:0000313" key="10">
    <source>
        <dbReference type="Proteomes" id="UP001596545"/>
    </source>
</evidence>
<feature type="transmembrane region" description="Helical" evidence="7">
    <location>
        <begin position="141"/>
        <end position="165"/>
    </location>
</feature>
<evidence type="ECO:0000256" key="5">
    <source>
        <dbReference type="ARBA" id="ARBA00022989"/>
    </source>
</evidence>
<keyword evidence="3" id="KW-1003">Cell membrane</keyword>
<keyword evidence="4 7" id="KW-0812">Transmembrane</keyword>
<feature type="transmembrane region" description="Helical" evidence="7">
    <location>
        <begin position="110"/>
        <end position="129"/>
    </location>
</feature>
<dbReference type="CDD" id="cd06261">
    <property type="entry name" value="TM_PBP2"/>
    <property type="match status" value="1"/>
</dbReference>
<organism evidence="9 10">
    <name type="scientific">Halorubrum rutilum</name>
    <dbReference type="NCBI Taxonomy" id="1364933"/>
    <lineage>
        <taxon>Archaea</taxon>
        <taxon>Methanobacteriati</taxon>
        <taxon>Methanobacteriota</taxon>
        <taxon>Stenosarchaea group</taxon>
        <taxon>Halobacteria</taxon>
        <taxon>Halobacteriales</taxon>
        <taxon>Haloferacaceae</taxon>
        <taxon>Halorubrum</taxon>
    </lineage>
</organism>
<comment type="caution">
    <text evidence="9">The sequence shown here is derived from an EMBL/GenBank/DDBJ whole genome shotgun (WGS) entry which is preliminary data.</text>
</comment>
<comment type="similarity">
    <text evidence="7">Belongs to the binding-protein-dependent transport system permease family.</text>
</comment>
<gene>
    <name evidence="9" type="ORF">ACFQMF_09240</name>
</gene>
<evidence type="ECO:0000256" key="7">
    <source>
        <dbReference type="RuleBase" id="RU363032"/>
    </source>
</evidence>
<keyword evidence="5 7" id="KW-1133">Transmembrane helix</keyword>
<dbReference type="AlphaFoldDB" id="A0ABD6AL97"/>
<dbReference type="Pfam" id="PF19300">
    <property type="entry name" value="BPD_transp_1_N"/>
    <property type="match status" value="1"/>
</dbReference>
<accession>A0ABD6AL97</accession>
<protein>
    <submittedName>
        <fullName evidence="9">ABC transporter permease</fullName>
    </submittedName>
</protein>
<dbReference type="Gene3D" id="1.10.3720.10">
    <property type="entry name" value="MetI-like"/>
    <property type="match status" value="1"/>
</dbReference>
<dbReference type="InterPro" id="IPR045621">
    <property type="entry name" value="BPD_transp_1_N"/>
</dbReference>
<dbReference type="RefSeq" id="WP_256408805.1">
    <property type="nucleotide sequence ID" value="NZ_JANHDN010000003.1"/>
</dbReference>
<evidence type="ECO:0000259" key="8">
    <source>
        <dbReference type="PROSITE" id="PS50928"/>
    </source>
</evidence>
<dbReference type="Pfam" id="PF00528">
    <property type="entry name" value="BPD_transp_1"/>
    <property type="match status" value="1"/>
</dbReference>
<dbReference type="InterPro" id="IPR000515">
    <property type="entry name" value="MetI-like"/>
</dbReference>
<keyword evidence="6 7" id="KW-0472">Membrane</keyword>
<evidence type="ECO:0000313" key="9">
    <source>
        <dbReference type="EMBL" id="MFC7324762.1"/>
    </source>
</evidence>
<dbReference type="PANTHER" id="PTHR30465:SF0">
    <property type="entry name" value="OLIGOPEPTIDE TRANSPORT SYSTEM PERMEASE PROTEIN APPB"/>
    <property type="match status" value="1"/>
</dbReference>
<evidence type="ECO:0000256" key="2">
    <source>
        <dbReference type="ARBA" id="ARBA00022448"/>
    </source>
</evidence>
<dbReference type="PROSITE" id="PS50928">
    <property type="entry name" value="ABC_TM1"/>
    <property type="match status" value="1"/>
</dbReference>
<evidence type="ECO:0000256" key="4">
    <source>
        <dbReference type="ARBA" id="ARBA00022692"/>
    </source>
</evidence>
<dbReference type="SUPFAM" id="SSF161098">
    <property type="entry name" value="MetI-like"/>
    <property type="match status" value="1"/>
</dbReference>
<dbReference type="Proteomes" id="UP001596545">
    <property type="component" value="Unassembled WGS sequence"/>
</dbReference>
<sequence>MGFGRYVVARTLWAAVVSLIITTITFLLLAAAPNPQVQEAATQAALQGGDPAEAAERARELRGLDEPLYVRYADFVRGVYTLDWGWAESRSQPVTEALAQGLYYTAQYSVPWTILTVLIGPLVGVYSAANMYSWKDHVATGFAFFGYAIPNFFFGIILLLIFGVWLEAIPIVYNTDVPVFSVRNAVQLAVPVFVLVTGSIGAIMRVSRNESAEFQNADFMKTAKAKGVSPFRAYAYHVMRPTLVPLSTTLVGQLLALFLGSSLLVEVVFGIPGIGRLTYDALIAQDTNLVLGSTLAFTFVAVVGNLLEDIVFTVLDPRISYDDR</sequence>
<dbReference type="EMBL" id="JBHTBL010000008">
    <property type="protein sequence ID" value="MFC7324762.1"/>
    <property type="molecule type" value="Genomic_DNA"/>
</dbReference>
<dbReference type="GO" id="GO:0005886">
    <property type="term" value="C:plasma membrane"/>
    <property type="evidence" value="ECO:0007669"/>
    <property type="project" value="UniProtKB-SubCell"/>
</dbReference>